<feature type="domain" description="Glycosyltransferase 2-like" evidence="2">
    <location>
        <begin position="385"/>
        <end position="514"/>
    </location>
</feature>
<dbReference type="Proteomes" id="UP000073816">
    <property type="component" value="Chromosome"/>
</dbReference>
<dbReference type="InterPro" id="IPR001173">
    <property type="entry name" value="Glyco_trans_2-like"/>
</dbReference>
<proteinExistence type="predicted"/>
<dbReference type="AlphaFoldDB" id="A0A142EQ68"/>
<dbReference type="Gene3D" id="3.40.50.2000">
    <property type="entry name" value="Glycogen Phosphorylase B"/>
    <property type="match status" value="2"/>
</dbReference>
<dbReference type="RefSeq" id="WP_067548199.1">
    <property type="nucleotide sequence ID" value="NZ_CP012836.1"/>
</dbReference>
<dbReference type="SUPFAM" id="SSF53756">
    <property type="entry name" value="UDP-Glycosyltransferase/glycogen phosphorylase"/>
    <property type="match status" value="1"/>
</dbReference>
<dbReference type="STRING" id="1727163.AO498_12565"/>
<dbReference type="InterPro" id="IPR029044">
    <property type="entry name" value="Nucleotide-diphossugar_trans"/>
</dbReference>
<evidence type="ECO:0008006" key="5">
    <source>
        <dbReference type="Google" id="ProtNLM"/>
    </source>
</evidence>
<feature type="domain" description="Glycosyl transferase family 1" evidence="1">
    <location>
        <begin position="196"/>
        <end position="353"/>
    </location>
</feature>
<evidence type="ECO:0000313" key="3">
    <source>
        <dbReference type="EMBL" id="AMQ57273.1"/>
    </source>
</evidence>
<dbReference type="InterPro" id="IPR050834">
    <property type="entry name" value="Glycosyltransf_2"/>
</dbReference>
<dbReference type="PANTHER" id="PTHR43685">
    <property type="entry name" value="GLYCOSYLTRANSFERASE"/>
    <property type="match status" value="1"/>
</dbReference>
<name>A0A142EQ68_9BACT</name>
<dbReference type="SUPFAM" id="SSF53448">
    <property type="entry name" value="Nucleotide-diphospho-sugar transferases"/>
    <property type="match status" value="1"/>
</dbReference>
<reference evidence="3 4" key="2">
    <citation type="journal article" date="2016" name="Genome Announc.">
        <title>Complete Genome Sequence of Algoriphagus sp. Strain M8-2, Isolated from a Brackish Lake.</title>
        <authorList>
            <person name="Muraguchi Y."/>
            <person name="Kushimoto K."/>
            <person name="Ohtsubo Y."/>
            <person name="Suzuki T."/>
            <person name="Dohra H."/>
            <person name="Kimbara K."/>
            <person name="Shintani M."/>
        </authorList>
    </citation>
    <scope>NUCLEOTIDE SEQUENCE [LARGE SCALE GENOMIC DNA]</scope>
    <source>
        <strain evidence="3 4">M8-2</strain>
    </source>
</reference>
<evidence type="ECO:0000259" key="1">
    <source>
        <dbReference type="Pfam" id="PF00534"/>
    </source>
</evidence>
<dbReference type="Gene3D" id="3.90.550.10">
    <property type="entry name" value="Spore Coat Polysaccharide Biosynthesis Protein SpsA, Chain A"/>
    <property type="match status" value="1"/>
</dbReference>
<sequence>MQTLSSNKILFISRELTLGGAAFLTVRYINRMIPDFEIDLLVTGPTSDQVLSVLSSSVQVFQLELTDQSFPLDSLDAFSQINPYRNLPPFQKTYDAVIGSSLFPSWEACLSFSLVRALKKYTFLVDESLIHYSGFNPVQRSCVDLCIRNTDVFLPVSTKLWLKMNRYAKGLAGKPIRVSQPIVEVDKDLEYEPDVPNDLPSVLTVARISPEKQILESLQIHHQLHAGRVFFRWYIIGTGPQEELIKAEIKRLGMQDYFILLGKLENRRVFSWMNKCTVFTLLSASEGCPTVVMEALVMNRPVIATDVNGVNELIENEKTGLIVPNQKEAIAEGLARIVSDENLRIKFTSNLKKNPRESLYSKNVEEFKLEVKRPQKMNESRPHVSIVIITYNQENYIAKAISSALMQDYPNLSVVVVDDASSDQTEAHALAWAKDPRFIYHRNEENLGRVKNYRRAITDYAQSEWVLMLDGDDYLTDSQFISKAMDLHAKEGNEFTMMIQAGHQVVFENTQQNPVDVLPDFKEQSRLFSGGDYLNFVYDSAFFSHLGTIFKRDEAVKIGCYTSDISSSDMDGLLRLALEGSVLVMNQIAGNWVQHGNNASSKLDFSEVLANVRLFRTIALQASLQYATDIKTFEPALTKYEANTLASLFFVTLSQKPIHPSALVRMIQIAVQINPKLIFRRKILSSLAWYFKKSAKYSLEIGLKKAGIRVKK</sequence>
<dbReference type="CDD" id="cd00761">
    <property type="entry name" value="Glyco_tranf_GTA_type"/>
    <property type="match status" value="1"/>
</dbReference>
<reference evidence="4" key="1">
    <citation type="submission" date="2015-09" db="EMBL/GenBank/DDBJ databases">
        <title>Complete sequence of Algoriphagus sp. M8-2.</title>
        <authorList>
            <person name="Shintani M."/>
        </authorList>
    </citation>
    <scope>NUCLEOTIDE SEQUENCE [LARGE SCALE GENOMIC DNA]</scope>
    <source>
        <strain evidence="4">M8-2</strain>
    </source>
</reference>
<dbReference type="InterPro" id="IPR001296">
    <property type="entry name" value="Glyco_trans_1"/>
</dbReference>
<accession>A0A142EQ68</accession>
<dbReference type="OrthoDB" id="1522162at2"/>
<gene>
    <name evidence="3" type="ORF">AO498_12565</name>
</gene>
<dbReference type="Pfam" id="PF00535">
    <property type="entry name" value="Glycos_transf_2"/>
    <property type="match status" value="1"/>
</dbReference>
<evidence type="ECO:0000259" key="2">
    <source>
        <dbReference type="Pfam" id="PF00535"/>
    </source>
</evidence>
<dbReference type="PATRIC" id="fig|1727163.4.peg.2627"/>
<dbReference type="KEGG" id="alm:AO498_12565"/>
<keyword evidence="4" id="KW-1185">Reference proteome</keyword>
<dbReference type="Pfam" id="PF00534">
    <property type="entry name" value="Glycos_transf_1"/>
    <property type="match status" value="1"/>
</dbReference>
<evidence type="ECO:0000313" key="4">
    <source>
        <dbReference type="Proteomes" id="UP000073816"/>
    </source>
</evidence>
<dbReference type="GO" id="GO:0016757">
    <property type="term" value="F:glycosyltransferase activity"/>
    <property type="evidence" value="ECO:0007669"/>
    <property type="project" value="InterPro"/>
</dbReference>
<organism evidence="3 4">
    <name type="scientific">Algoriphagus sanaruensis</name>
    <dbReference type="NCBI Taxonomy" id="1727163"/>
    <lineage>
        <taxon>Bacteria</taxon>
        <taxon>Pseudomonadati</taxon>
        <taxon>Bacteroidota</taxon>
        <taxon>Cytophagia</taxon>
        <taxon>Cytophagales</taxon>
        <taxon>Cyclobacteriaceae</taxon>
        <taxon>Algoriphagus</taxon>
    </lineage>
</organism>
<dbReference type="EMBL" id="CP012836">
    <property type="protein sequence ID" value="AMQ57273.1"/>
    <property type="molecule type" value="Genomic_DNA"/>
</dbReference>
<protein>
    <recommendedName>
        <fullName evidence="5">Glycosyltransferase</fullName>
    </recommendedName>
</protein>
<dbReference type="PANTHER" id="PTHR43685:SF2">
    <property type="entry name" value="GLYCOSYLTRANSFERASE 2-LIKE DOMAIN-CONTAINING PROTEIN"/>
    <property type="match status" value="1"/>
</dbReference>